<feature type="transmembrane region" description="Helical" evidence="1">
    <location>
        <begin position="75"/>
        <end position="92"/>
    </location>
</feature>
<feature type="transmembrane region" description="Helical" evidence="1">
    <location>
        <begin position="52"/>
        <end position="70"/>
    </location>
</feature>
<name>A0ABP4EZB6_9ACTN</name>
<dbReference type="EMBL" id="BAAAJE010000006">
    <property type="protein sequence ID" value="GAA1139831.1"/>
    <property type="molecule type" value="Genomic_DNA"/>
</dbReference>
<feature type="transmembrane region" description="Helical" evidence="1">
    <location>
        <begin position="12"/>
        <end position="32"/>
    </location>
</feature>
<comment type="caution">
    <text evidence="2">The sequence shown here is derived from an EMBL/GenBank/DDBJ whole genome shotgun (WGS) entry which is preliminary data.</text>
</comment>
<feature type="transmembrane region" description="Helical" evidence="1">
    <location>
        <begin position="112"/>
        <end position="130"/>
    </location>
</feature>
<accession>A0ABP4EZB6</accession>
<keyword evidence="1" id="KW-0812">Transmembrane</keyword>
<proteinExistence type="predicted"/>
<dbReference type="RefSeq" id="WP_343907296.1">
    <property type="nucleotide sequence ID" value="NZ_BAAAJE010000006.1"/>
</dbReference>
<sequence length="135" mass="14029">MASSPLIRRPLRAAAETGLLGAGYLFAGSLIFPPSACESRPTNPYPCLGGALLYVGVGVPLVTLGIAWALRGKGALHSLVGAVLCVVGTLQVQARLGQAWWAHVPDRAEGPLVVALGCLAVWLWAAYAPGRRSET</sequence>
<reference evidence="3" key="1">
    <citation type="journal article" date="2019" name="Int. J. Syst. Evol. Microbiol.">
        <title>The Global Catalogue of Microorganisms (GCM) 10K type strain sequencing project: providing services to taxonomists for standard genome sequencing and annotation.</title>
        <authorList>
            <consortium name="The Broad Institute Genomics Platform"/>
            <consortium name="The Broad Institute Genome Sequencing Center for Infectious Disease"/>
            <person name="Wu L."/>
            <person name="Ma J."/>
        </authorList>
    </citation>
    <scope>NUCLEOTIDE SEQUENCE [LARGE SCALE GENOMIC DNA]</scope>
    <source>
        <strain evidence="3">JCM 11813</strain>
    </source>
</reference>
<evidence type="ECO:0000313" key="3">
    <source>
        <dbReference type="Proteomes" id="UP001499979"/>
    </source>
</evidence>
<keyword evidence="1" id="KW-1133">Transmembrane helix</keyword>
<dbReference type="Proteomes" id="UP001499979">
    <property type="component" value="Unassembled WGS sequence"/>
</dbReference>
<organism evidence="2 3">
    <name type="scientific">Nocardioides aquiterrae</name>
    <dbReference type="NCBI Taxonomy" id="203799"/>
    <lineage>
        <taxon>Bacteria</taxon>
        <taxon>Bacillati</taxon>
        <taxon>Actinomycetota</taxon>
        <taxon>Actinomycetes</taxon>
        <taxon>Propionibacteriales</taxon>
        <taxon>Nocardioidaceae</taxon>
        <taxon>Nocardioides</taxon>
    </lineage>
</organism>
<evidence type="ECO:0000313" key="2">
    <source>
        <dbReference type="EMBL" id="GAA1139831.1"/>
    </source>
</evidence>
<evidence type="ECO:0000256" key="1">
    <source>
        <dbReference type="SAM" id="Phobius"/>
    </source>
</evidence>
<gene>
    <name evidence="2" type="ORF">GCM10009606_19330</name>
</gene>
<protein>
    <submittedName>
        <fullName evidence="2">Uncharacterized protein</fullName>
    </submittedName>
</protein>
<keyword evidence="1" id="KW-0472">Membrane</keyword>
<keyword evidence="3" id="KW-1185">Reference proteome</keyword>